<dbReference type="Proteomes" id="UP001163046">
    <property type="component" value="Unassembled WGS sequence"/>
</dbReference>
<evidence type="ECO:0000313" key="4">
    <source>
        <dbReference type="Proteomes" id="UP001163046"/>
    </source>
</evidence>
<dbReference type="InterPro" id="IPR006580">
    <property type="entry name" value="Znf_TTF"/>
</dbReference>
<feature type="domain" description="TTF-type" evidence="2">
    <location>
        <begin position="169"/>
        <end position="250"/>
    </location>
</feature>
<sequence length="254" mass="28666">MEVEDALETLRRYITVGNVEGAKEVILEYQTKLSSCHGQHIEDHQLCAMKTDEVGTALIPRETELENFIAVKTTGDGNCMFNAASLWLAGNELLKLGFIRRCTTSKETDNEEDPPAKSKKQPGKRDISSFFKPGNVGTSTMAAKKNTKVEIQGLKRKNESETATSTKKTSRKFLVHWIDDFPWIIYDDEKGVIFCEYCQHFGSTTGKSEFVKGCRTFKRETLKKHSDSFAHIKSRDAFMAKQMAEEDTPFSNVS</sequence>
<keyword evidence="4" id="KW-1185">Reference proteome</keyword>
<dbReference type="Pfam" id="PF25431">
    <property type="entry name" value="zf-C17orf113"/>
    <property type="match status" value="1"/>
</dbReference>
<proteinExistence type="predicted"/>
<feature type="region of interest" description="Disordered" evidence="1">
    <location>
        <begin position="105"/>
        <end position="143"/>
    </location>
</feature>
<dbReference type="OrthoDB" id="5989585at2759"/>
<dbReference type="InterPro" id="IPR057456">
    <property type="entry name" value="Znf_C17orf113"/>
</dbReference>
<gene>
    <name evidence="3" type="primary">ZBTB10</name>
    <name evidence="3" type="ORF">OS493_036979</name>
</gene>
<organism evidence="3 4">
    <name type="scientific">Desmophyllum pertusum</name>
    <dbReference type="NCBI Taxonomy" id="174260"/>
    <lineage>
        <taxon>Eukaryota</taxon>
        <taxon>Metazoa</taxon>
        <taxon>Cnidaria</taxon>
        <taxon>Anthozoa</taxon>
        <taxon>Hexacorallia</taxon>
        <taxon>Scleractinia</taxon>
        <taxon>Caryophylliina</taxon>
        <taxon>Caryophylliidae</taxon>
        <taxon>Desmophyllum</taxon>
    </lineage>
</organism>
<evidence type="ECO:0000259" key="2">
    <source>
        <dbReference type="SMART" id="SM00597"/>
    </source>
</evidence>
<dbReference type="EMBL" id="MU826891">
    <property type="protein sequence ID" value="KAJ7369697.1"/>
    <property type="molecule type" value="Genomic_DNA"/>
</dbReference>
<dbReference type="AlphaFoldDB" id="A0A9W9YUJ4"/>
<comment type="caution">
    <text evidence="3">The sequence shown here is derived from an EMBL/GenBank/DDBJ whole genome shotgun (WGS) entry which is preliminary data.</text>
</comment>
<reference evidence="3" key="1">
    <citation type="submission" date="2023-01" db="EMBL/GenBank/DDBJ databases">
        <title>Genome assembly of the deep-sea coral Lophelia pertusa.</title>
        <authorList>
            <person name="Herrera S."/>
            <person name="Cordes E."/>
        </authorList>
    </citation>
    <scope>NUCLEOTIDE SEQUENCE</scope>
    <source>
        <strain evidence="3">USNM1676648</strain>
        <tissue evidence="3">Polyp</tissue>
    </source>
</reference>
<name>A0A9W9YUJ4_9CNID</name>
<dbReference type="SMART" id="SM00597">
    <property type="entry name" value="ZnF_TTF"/>
    <property type="match status" value="1"/>
</dbReference>
<evidence type="ECO:0000256" key="1">
    <source>
        <dbReference type="SAM" id="MobiDB-lite"/>
    </source>
</evidence>
<accession>A0A9W9YUJ4</accession>
<evidence type="ECO:0000313" key="3">
    <source>
        <dbReference type="EMBL" id="KAJ7369697.1"/>
    </source>
</evidence>
<protein>
    <submittedName>
        <fullName evidence="3">Zinc finger and BTB</fullName>
    </submittedName>
</protein>